<evidence type="ECO:0000313" key="1">
    <source>
        <dbReference type="EMBL" id="KAA1063866.1"/>
    </source>
</evidence>
<gene>
    <name evidence="1" type="ORF">PGTUg99_005378</name>
</gene>
<name>A0A5B0LIE0_PUCGR</name>
<accession>A0A5B0LIE0</accession>
<organism evidence="1 2">
    <name type="scientific">Puccinia graminis f. sp. tritici</name>
    <dbReference type="NCBI Taxonomy" id="56615"/>
    <lineage>
        <taxon>Eukaryota</taxon>
        <taxon>Fungi</taxon>
        <taxon>Dikarya</taxon>
        <taxon>Basidiomycota</taxon>
        <taxon>Pucciniomycotina</taxon>
        <taxon>Pucciniomycetes</taxon>
        <taxon>Pucciniales</taxon>
        <taxon>Pucciniaceae</taxon>
        <taxon>Puccinia</taxon>
    </lineage>
</organism>
<comment type="caution">
    <text evidence="1">The sequence shown here is derived from an EMBL/GenBank/DDBJ whole genome shotgun (WGS) entry which is preliminary data.</text>
</comment>
<sequence>MAITPPSLYYTQQHCWNSPFFLFVSFSFSSSNTPRTPRTPLTPLPPSSIHSLALASSSIHLFSIPVVKRLKLAPPQNTSNSPDSTPWKQTYSAISSTTSQTVYIPQPQVKPTSVKDKKVALLLKIVPPSPSSLRHHLIINSSHTFHSKTKSTLLNSHLQLCHQLQPSPSNNSLHHSHPNPFLLFSCSLSSISLFPDRSISSSTTSHPLHFPSTISHSHSADNFSRNIQLASANLVRKQLLNLSEPHRPKH</sequence>
<proteinExistence type="predicted"/>
<evidence type="ECO:0000313" key="2">
    <source>
        <dbReference type="Proteomes" id="UP000325313"/>
    </source>
</evidence>
<dbReference type="EMBL" id="VDEP01000519">
    <property type="protein sequence ID" value="KAA1063866.1"/>
    <property type="molecule type" value="Genomic_DNA"/>
</dbReference>
<protein>
    <submittedName>
        <fullName evidence="1">Uncharacterized protein</fullName>
    </submittedName>
</protein>
<dbReference type="AlphaFoldDB" id="A0A5B0LIE0"/>
<dbReference type="Proteomes" id="UP000325313">
    <property type="component" value="Unassembled WGS sequence"/>
</dbReference>
<reference evidence="1 2" key="1">
    <citation type="submission" date="2019-05" db="EMBL/GenBank/DDBJ databases">
        <title>Emergence of the Ug99 lineage of the wheat stem rust pathogen through somatic hybridization.</title>
        <authorList>
            <person name="Li F."/>
            <person name="Upadhyaya N.M."/>
            <person name="Sperschneider J."/>
            <person name="Matny O."/>
            <person name="Nguyen-Phuc H."/>
            <person name="Mago R."/>
            <person name="Raley C."/>
            <person name="Miller M.E."/>
            <person name="Silverstein K.A.T."/>
            <person name="Henningsen E."/>
            <person name="Hirsch C.D."/>
            <person name="Visser B."/>
            <person name="Pretorius Z.A."/>
            <person name="Steffenson B.J."/>
            <person name="Schwessinger B."/>
            <person name="Dodds P.N."/>
            <person name="Figueroa M."/>
        </authorList>
    </citation>
    <scope>NUCLEOTIDE SEQUENCE [LARGE SCALE GENOMIC DNA]</scope>
    <source>
        <strain evidence="1 2">Ug99</strain>
    </source>
</reference>